<protein>
    <submittedName>
        <fullName evidence="3">DUF2790 domain-containing protein</fullName>
    </submittedName>
</protein>
<dbReference type="EMBL" id="WIVU01000061">
    <property type="protein sequence ID" value="MQU08366.1"/>
    <property type="molecule type" value="Genomic_DNA"/>
</dbReference>
<feature type="chain" id="PRO_5035992251" evidence="1">
    <location>
        <begin position="25"/>
        <end position="87"/>
    </location>
</feature>
<dbReference type="OrthoDB" id="7027858at2"/>
<evidence type="ECO:0000313" key="8">
    <source>
        <dbReference type="Proteomes" id="UP000447574"/>
    </source>
</evidence>
<dbReference type="Proteomes" id="UP000489190">
    <property type="component" value="Unassembled WGS sequence"/>
</dbReference>
<evidence type="ECO:0000313" key="11">
    <source>
        <dbReference type="Proteomes" id="UP000489190"/>
    </source>
</evidence>
<dbReference type="EMBL" id="WIVV01000266">
    <property type="protein sequence ID" value="MQU46119.1"/>
    <property type="molecule type" value="Genomic_DNA"/>
</dbReference>
<evidence type="ECO:0000313" key="4">
    <source>
        <dbReference type="EMBL" id="MQT92178.1"/>
    </source>
</evidence>
<dbReference type="Proteomes" id="UP000441404">
    <property type="component" value="Unassembled WGS sequence"/>
</dbReference>
<feature type="signal peptide" evidence="1">
    <location>
        <begin position="1"/>
        <end position="24"/>
    </location>
</feature>
<dbReference type="Proteomes" id="UP000466863">
    <property type="component" value="Unassembled WGS sequence"/>
</dbReference>
<evidence type="ECO:0000313" key="7">
    <source>
        <dbReference type="Proteomes" id="UP000441404"/>
    </source>
</evidence>
<gene>
    <name evidence="5" type="ORF">GHO27_22115</name>
    <name evidence="6" type="ORF">GHO28_27005</name>
    <name evidence="3" type="ORF">GHO37_28585</name>
    <name evidence="4" type="ORF">GHO39_24045</name>
    <name evidence="2" type="ORF">GHO40_07485</name>
</gene>
<name>A0A0J6IBE1_9PSED</name>
<organism evidence="3 8">
    <name type="scientific">Pseudomonas helleri</name>
    <dbReference type="NCBI Taxonomy" id="1608996"/>
    <lineage>
        <taxon>Bacteria</taxon>
        <taxon>Pseudomonadati</taxon>
        <taxon>Pseudomonadota</taxon>
        <taxon>Gammaproteobacteria</taxon>
        <taxon>Pseudomonadales</taxon>
        <taxon>Pseudomonadaceae</taxon>
        <taxon>Pseudomonas</taxon>
    </lineage>
</organism>
<evidence type="ECO:0000313" key="6">
    <source>
        <dbReference type="EMBL" id="MQU46119.1"/>
    </source>
</evidence>
<dbReference type="Proteomes" id="UP000447574">
    <property type="component" value="Unassembled WGS sequence"/>
</dbReference>
<dbReference type="InterPro" id="IPR021245">
    <property type="entry name" value="DUF2790"/>
</dbReference>
<dbReference type="EMBL" id="WIWI01000090">
    <property type="protein sequence ID" value="MQT92178.1"/>
    <property type="molecule type" value="Genomic_DNA"/>
</dbReference>
<sequence length="87" mass="9403">MNIKATCAAGVFAALSLFALGAQAQEMPVAQNYTYGTHLDVKKVLAITEDPGYDCQVVKSHMTYLDSKGQTQQLNYLKVSQNCNEGG</sequence>
<evidence type="ECO:0000313" key="9">
    <source>
        <dbReference type="Proteomes" id="UP000466863"/>
    </source>
</evidence>
<dbReference type="EMBL" id="WIWJ01000010">
    <property type="protein sequence ID" value="MQT46570.1"/>
    <property type="molecule type" value="Genomic_DNA"/>
</dbReference>
<evidence type="ECO:0000313" key="3">
    <source>
        <dbReference type="EMBL" id="MQT78186.1"/>
    </source>
</evidence>
<dbReference type="Gene3D" id="2.30.140.50">
    <property type="entry name" value="Protein of unknown function DUF2790"/>
    <property type="match status" value="1"/>
</dbReference>
<proteinExistence type="predicted"/>
<dbReference type="AlphaFoldDB" id="A0A0J6IBE1"/>
<evidence type="ECO:0000313" key="10">
    <source>
        <dbReference type="Proteomes" id="UP000478064"/>
    </source>
</evidence>
<accession>A0A0J6IKE3</accession>
<dbReference type="EMBL" id="WIWF01000272">
    <property type="protein sequence ID" value="MQT78186.1"/>
    <property type="molecule type" value="Genomic_DNA"/>
</dbReference>
<reference evidence="7 8" key="1">
    <citation type="submission" date="2019-10" db="EMBL/GenBank/DDBJ databases">
        <title>Evaluation of single-gene subtyping targets for Pseudomonas.</title>
        <authorList>
            <person name="Reichler S.J."/>
            <person name="Orsi R.H."/>
            <person name="Wiedmann M."/>
            <person name="Martin N.H."/>
            <person name="Murphy S.I."/>
        </authorList>
    </citation>
    <scope>NUCLEOTIDE SEQUENCE [LARGE SCALE GENOMIC DNA]</scope>
    <source>
        <strain evidence="5 10">FSL R10-1637</strain>
        <strain evidence="6 9">FSL R10-1876</strain>
        <strain evidence="3 8">FSL R10-2932</strain>
        <strain evidence="4 11">FSL R10-3254</strain>
        <strain evidence="2 7">FSL R10-3257</strain>
    </source>
</reference>
<dbReference type="Proteomes" id="UP000478064">
    <property type="component" value="Unassembled WGS sequence"/>
</dbReference>
<accession>A0A0J6IBE1</accession>
<evidence type="ECO:0000313" key="2">
    <source>
        <dbReference type="EMBL" id="MQT46570.1"/>
    </source>
</evidence>
<evidence type="ECO:0000313" key="5">
    <source>
        <dbReference type="EMBL" id="MQU08366.1"/>
    </source>
</evidence>
<dbReference type="Pfam" id="PF10976">
    <property type="entry name" value="DUF2790"/>
    <property type="match status" value="1"/>
</dbReference>
<dbReference type="RefSeq" id="WP_048368939.1">
    <property type="nucleotide sequence ID" value="NZ_CAKZJC010000263.1"/>
</dbReference>
<comment type="caution">
    <text evidence="3">The sequence shown here is derived from an EMBL/GenBank/DDBJ whole genome shotgun (WGS) entry which is preliminary data.</text>
</comment>
<evidence type="ECO:0000256" key="1">
    <source>
        <dbReference type="SAM" id="SignalP"/>
    </source>
</evidence>
<dbReference type="STRING" id="1608996.TU84_10240"/>
<keyword evidence="1" id="KW-0732">Signal</keyword>